<feature type="compositionally biased region" description="Gly residues" evidence="1">
    <location>
        <begin position="1"/>
        <end position="19"/>
    </location>
</feature>
<feature type="region of interest" description="Disordered" evidence="1">
    <location>
        <begin position="301"/>
        <end position="337"/>
    </location>
</feature>
<evidence type="ECO:0000313" key="3">
    <source>
        <dbReference type="Proteomes" id="UP000238348"/>
    </source>
</evidence>
<evidence type="ECO:0000313" key="2">
    <source>
        <dbReference type="EMBL" id="AUX40084.1"/>
    </source>
</evidence>
<feature type="region of interest" description="Disordered" evidence="1">
    <location>
        <begin position="178"/>
        <end position="211"/>
    </location>
</feature>
<name>A0A2L0ELB5_SORCE</name>
<accession>A0A2L0ELB5</accession>
<dbReference type="EMBL" id="CP012673">
    <property type="protein sequence ID" value="AUX40084.1"/>
    <property type="molecule type" value="Genomic_DNA"/>
</dbReference>
<feature type="region of interest" description="Disordered" evidence="1">
    <location>
        <begin position="1"/>
        <end position="87"/>
    </location>
</feature>
<feature type="compositionally biased region" description="Basic and acidic residues" evidence="1">
    <location>
        <begin position="40"/>
        <end position="58"/>
    </location>
</feature>
<organism evidence="2 3">
    <name type="scientific">Sorangium cellulosum</name>
    <name type="common">Polyangium cellulosum</name>
    <dbReference type="NCBI Taxonomy" id="56"/>
    <lineage>
        <taxon>Bacteria</taxon>
        <taxon>Pseudomonadati</taxon>
        <taxon>Myxococcota</taxon>
        <taxon>Polyangia</taxon>
        <taxon>Polyangiales</taxon>
        <taxon>Polyangiaceae</taxon>
        <taxon>Sorangium</taxon>
    </lineage>
</organism>
<reference evidence="2 3" key="1">
    <citation type="submission" date="2015-09" db="EMBL/GenBank/DDBJ databases">
        <title>Sorangium comparison.</title>
        <authorList>
            <person name="Zaburannyi N."/>
            <person name="Bunk B."/>
            <person name="Overmann J."/>
            <person name="Mueller R."/>
        </authorList>
    </citation>
    <scope>NUCLEOTIDE SEQUENCE [LARGE SCALE GENOMIC DNA]</scope>
    <source>
        <strain evidence="2 3">So ce26</strain>
    </source>
</reference>
<sequence>MPLGRGEGVGRLGEHGAQGHGARRHPARAGRLVGGGVGRGGDRDGGEHRVAYGAREPRVALLGRGGDERERHPGPGGGEQARGVGDVHPEPSRLGRAGHEPVQDGLAITHHRRVGCGGRVAVDEGVHGGVGEPEGHVEVPPAPQLLDRVVGALAGGLLAHVLGERLAGDRVEQPPHVAELPVDGGRLHPGGGAHRPGGHRLPPTAGQQIGRRPQDALPHVHGPLGHVSDDNIPLWVRARAIPREQWEASLAAQGMPPGFIRPFVEMEDVYNAGWIAFGVPGSHDDGAGDCAVPAQARRSPVGVQGLRSPGPAPASAPPLPAPGLPGRRRRPGVAAAAPQRFPERLRDHAVRAVTATHHEQLHDAGLELRHLQAHELARRERVGGHVLGQPAPAHAREDDVLLRRNVRDGPAQAALQHVQGR</sequence>
<proteinExistence type="predicted"/>
<protein>
    <submittedName>
        <fullName evidence="2">Uncharacterized protein</fullName>
    </submittedName>
</protein>
<evidence type="ECO:0000256" key="1">
    <source>
        <dbReference type="SAM" id="MobiDB-lite"/>
    </source>
</evidence>
<dbReference type="Proteomes" id="UP000238348">
    <property type="component" value="Chromosome"/>
</dbReference>
<dbReference type="AlphaFoldDB" id="A0A2L0ELB5"/>
<feature type="compositionally biased region" description="Pro residues" evidence="1">
    <location>
        <begin position="310"/>
        <end position="323"/>
    </location>
</feature>
<gene>
    <name evidence="2" type="ORF">SOCE26_014810</name>
</gene>